<dbReference type="EMBL" id="FOCD01000001">
    <property type="protein sequence ID" value="SEM84481.1"/>
    <property type="molecule type" value="Genomic_DNA"/>
</dbReference>
<dbReference type="Proteomes" id="UP000199735">
    <property type="component" value="Unassembled WGS sequence"/>
</dbReference>
<dbReference type="RefSeq" id="WP_093880022.1">
    <property type="nucleotide sequence ID" value="NZ_FOCD01000001.1"/>
</dbReference>
<protein>
    <recommendedName>
        <fullName evidence="3">Cupin</fullName>
    </recommendedName>
</protein>
<evidence type="ECO:0000313" key="1">
    <source>
        <dbReference type="EMBL" id="SEM84481.1"/>
    </source>
</evidence>
<evidence type="ECO:0008006" key="3">
    <source>
        <dbReference type="Google" id="ProtNLM"/>
    </source>
</evidence>
<evidence type="ECO:0000313" key="2">
    <source>
        <dbReference type="Proteomes" id="UP000199735"/>
    </source>
</evidence>
<accession>A0AAX2EDI4</accession>
<reference evidence="1 2" key="1">
    <citation type="submission" date="2016-10" db="EMBL/GenBank/DDBJ databases">
        <authorList>
            <person name="Varghese N."/>
            <person name="Submissions S."/>
        </authorList>
    </citation>
    <scope>NUCLEOTIDE SEQUENCE [LARGE SCALE GENOMIC DNA]</scope>
    <source>
        <strain evidence="1 2">DSM 21619</strain>
    </source>
</reference>
<sequence>MEIFKYTKEFGKHITQFDSDFTMTRIGRLEKTTHVGCMYLEKNGNIGNHQAITPQLLLIISGQGYVKGKENAFTEVSTGHAIFWDKGEWHETKTVNGMTALVIESEDLSSSLLSHLS</sequence>
<proteinExistence type="predicted"/>
<dbReference type="Gene3D" id="2.60.120.10">
    <property type="entry name" value="Jelly Rolls"/>
    <property type="match status" value="1"/>
</dbReference>
<gene>
    <name evidence="1" type="ORF">SAMN04489762_1187</name>
</gene>
<dbReference type="InterPro" id="IPR014710">
    <property type="entry name" value="RmlC-like_jellyroll"/>
</dbReference>
<dbReference type="AlphaFoldDB" id="A0AAX2EDI4"/>
<organism evidence="1 2">
    <name type="scientific">Terribacillus saccharophilus</name>
    <dbReference type="NCBI Taxonomy" id="361277"/>
    <lineage>
        <taxon>Bacteria</taxon>
        <taxon>Bacillati</taxon>
        <taxon>Bacillota</taxon>
        <taxon>Bacilli</taxon>
        <taxon>Bacillales</taxon>
        <taxon>Bacillaceae</taxon>
        <taxon>Terribacillus</taxon>
    </lineage>
</organism>
<dbReference type="InterPro" id="IPR011051">
    <property type="entry name" value="RmlC_Cupin_sf"/>
</dbReference>
<comment type="caution">
    <text evidence="1">The sequence shown here is derived from an EMBL/GenBank/DDBJ whole genome shotgun (WGS) entry which is preliminary data.</text>
</comment>
<dbReference type="SUPFAM" id="SSF51182">
    <property type="entry name" value="RmlC-like cupins"/>
    <property type="match status" value="1"/>
</dbReference>
<name>A0AAX2EDI4_9BACI</name>